<dbReference type="Proteomes" id="UP000649617">
    <property type="component" value="Unassembled WGS sequence"/>
</dbReference>
<proteinExistence type="predicted"/>
<name>A0A812WV50_SYMPI</name>
<reference evidence="1" key="1">
    <citation type="submission" date="2021-02" db="EMBL/GenBank/DDBJ databases">
        <authorList>
            <person name="Dougan E. K."/>
            <person name="Rhodes N."/>
            <person name="Thang M."/>
            <person name="Chan C."/>
        </authorList>
    </citation>
    <scope>NUCLEOTIDE SEQUENCE</scope>
</reference>
<protein>
    <submittedName>
        <fullName evidence="1">Uncharacterized protein</fullName>
    </submittedName>
</protein>
<comment type="caution">
    <text evidence="1">The sequence shown here is derived from an EMBL/GenBank/DDBJ whole genome shotgun (WGS) entry which is preliminary data.</text>
</comment>
<organism evidence="1 2">
    <name type="scientific">Symbiodinium pilosum</name>
    <name type="common">Dinoflagellate</name>
    <dbReference type="NCBI Taxonomy" id="2952"/>
    <lineage>
        <taxon>Eukaryota</taxon>
        <taxon>Sar</taxon>
        <taxon>Alveolata</taxon>
        <taxon>Dinophyceae</taxon>
        <taxon>Suessiales</taxon>
        <taxon>Symbiodiniaceae</taxon>
        <taxon>Symbiodinium</taxon>
    </lineage>
</organism>
<evidence type="ECO:0000313" key="1">
    <source>
        <dbReference type="EMBL" id="CAE7696077.1"/>
    </source>
</evidence>
<sequence length="87" mass="9452">MWPAPSFRTLPAVQLLRSPIQPVPEPRQPRAWSSTAHRLALAAPAALALASLQQHRVAVAAQTETTVVALQGKALALELQCLVYIHR</sequence>
<keyword evidence="2" id="KW-1185">Reference proteome</keyword>
<accession>A0A812WV50</accession>
<dbReference type="AlphaFoldDB" id="A0A812WV50"/>
<evidence type="ECO:0000313" key="2">
    <source>
        <dbReference type="Proteomes" id="UP000649617"/>
    </source>
</evidence>
<gene>
    <name evidence="1" type="ORF">SPIL2461_LOCUS19528</name>
</gene>
<dbReference type="EMBL" id="CAJNIZ010044634">
    <property type="protein sequence ID" value="CAE7696077.1"/>
    <property type="molecule type" value="Genomic_DNA"/>
</dbReference>